<gene>
    <name evidence="5" type="ORF">NZ35_18630</name>
</gene>
<comment type="caution">
    <text evidence="5">The sequence shown here is derived from an EMBL/GenBank/DDBJ whole genome shotgun (WGS) entry which is preliminary data.</text>
</comment>
<feature type="signal peptide" evidence="4">
    <location>
        <begin position="1"/>
        <end position="29"/>
    </location>
</feature>
<evidence type="ECO:0000313" key="6">
    <source>
        <dbReference type="Proteomes" id="UP000030564"/>
    </source>
</evidence>
<comment type="function">
    <text evidence="1">May be involved in the biogenesis of curli organelles.</text>
</comment>
<sequence>MNSTTFSRRSGLWISGLLIGLASAAAVQATELVYTPVNPSFGGNPLNGTWLLNNAQAQNDHDDPDIQSRSAVAGTSALERFTSQLQSRLLGQLLDNISTGNTGSLSTDSFIVNVIDDSGALSIEVTDRATGEVSEIQVNGLNP</sequence>
<dbReference type="PATRIC" id="fig|587753.9.peg.1847"/>
<proteinExistence type="predicted"/>
<feature type="chain" id="PRO_5002015395" description="Curli production assembly/transport component CsgF" evidence="4">
    <location>
        <begin position="30"/>
        <end position="143"/>
    </location>
</feature>
<protein>
    <recommendedName>
        <fullName evidence="2">Curli production assembly/transport component CsgF</fullName>
    </recommendedName>
</protein>
<reference evidence="5 6" key="1">
    <citation type="submission" date="2014-10" db="EMBL/GenBank/DDBJ databases">
        <title>Draft genome sequence of Pseudomonas chlororaphis EA105.</title>
        <authorList>
            <person name="McCully L.M."/>
            <person name="Bitzer A.S."/>
            <person name="Spence C."/>
            <person name="Bais H."/>
            <person name="Silby M.W."/>
        </authorList>
    </citation>
    <scope>NUCLEOTIDE SEQUENCE [LARGE SCALE GENOMIC DNA]</scope>
    <source>
        <strain evidence="5 6">EA105</strain>
    </source>
</reference>
<organism evidence="5 6">
    <name type="scientific">Pseudomonas chlororaphis</name>
    <dbReference type="NCBI Taxonomy" id="587753"/>
    <lineage>
        <taxon>Bacteria</taxon>
        <taxon>Pseudomonadati</taxon>
        <taxon>Pseudomonadota</taxon>
        <taxon>Gammaproteobacteria</taxon>
        <taxon>Pseudomonadales</taxon>
        <taxon>Pseudomonadaceae</taxon>
        <taxon>Pseudomonas</taxon>
    </lineage>
</organism>
<dbReference type="Proteomes" id="UP000030564">
    <property type="component" value="Unassembled WGS sequence"/>
</dbReference>
<evidence type="ECO:0000313" key="5">
    <source>
        <dbReference type="EMBL" id="KHA71932.1"/>
    </source>
</evidence>
<dbReference type="AlphaFoldDB" id="A0A0A6DB34"/>
<keyword evidence="3 4" id="KW-0732">Signal</keyword>
<accession>A0A0A6DB34</accession>
<dbReference type="OrthoDB" id="1443407at2"/>
<evidence type="ECO:0000256" key="1">
    <source>
        <dbReference type="ARBA" id="ARBA00003989"/>
    </source>
</evidence>
<dbReference type="EMBL" id="JSFK01000018">
    <property type="protein sequence ID" value="KHA71932.1"/>
    <property type="molecule type" value="Genomic_DNA"/>
</dbReference>
<evidence type="ECO:0000256" key="4">
    <source>
        <dbReference type="SAM" id="SignalP"/>
    </source>
</evidence>
<dbReference type="Pfam" id="PF10614">
    <property type="entry name" value="CsgF"/>
    <property type="match status" value="1"/>
</dbReference>
<evidence type="ECO:0000256" key="3">
    <source>
        <dbReference type="ARBA" id="ARBA00022729"/>
    </source>
</evidence>
<name>A0A0A6DB34_9PSED</name>
<dbReference type="InterPro" id="IPR018893">
    <property type="entry name" value="T8SS_CsgF"/>
</dbReference>
<evidence type="ECO:0000256" key="2">
    <source>
        <dbReference type="ARBA" id="ARBA00014031"/>
    </source>
</evidence>